<dbReference type="Pfam" id="PF01757">
    <property type="entry name" value="Acyl_transf_3"/>
    <property type="match status" value="1"/>
</dbReference>
<feature type="transmembrane region" description="Helical" evidence="1">
    <location>
        <begin position="155"/>
        <end position="174"/>
    </location>
</feature>
<feature type="transmembrane region" description="Helical" evidence="1">
    <location>
        <begin position="236"/>
        <end position="253"/>
    </location>
</feature>
<feature type="transmembrane region" description="Helical" evidence="1">
    <location>
        <begin position="20"/>
        <end position="37"/>
    </location>
</feature>
<dbReference type="Proteomes" id="UP000681317">
    <property type="component" value="Chromosome"/>
</dbReference>
<sequence length="367" mass="40365">MPMSYLGDRSFGRDNNFNLIRLIAAYAVLISHSFPLVGSGEPFSRIGYTLGGIGVDAFFVTSGFLVTGSLMRLGVSTSFLRARALRIFPALAAMAVLTALVLGAAMTTLSLTDYFLDDEVWTFIVKNATIVAGVRYKLPGVFESNHVPFMMNGSIWTLPFEIRCYALVALLYWLCRRAKPEPAAALARLLVCVAILMLLGWLWGMRAGYAHYQTFRLFYLFSSGAVAWICRHRISLAPRFLVGACALVAIVVAQPQWFFFVYPLLVPYIVLWLAYVPSGPIRRFNALGDYSYGIYVYAYPIQQVVVATVPGASPLLVMALAGIASLPLAMLSWHLIESPMLALKGAPRREAQQGHVGVVSEPQVDST</sequence>
<feature type="transmembrane region" description="Helical" evidence="1">
    <location>
        <begin position="259"/>
        <end position="278"/>
    </location>
</feature>
<dbReference type="GO" id="GO:0016746">
    <property type="term" value="F:acyltransferase activity"/>
    <property type="evidence" value="ECO:0007669"/>
    <property type="project" value="UniProtKB-KW"/>
</dbReference>
<evidence type="ECO:0000259" key="2">
    <source>
        <dbReference type="Pfam" id="PF01757"/>
    </source>
</evidence>
<feature type="transmembrane region" description="Helical" evidence="1">
    <location>
        <begin position="290"/>
        <end position="309"/>
    </location>
</feature>
<keyword evidence="4" id="KW-1185">Reference proteome</keyword>
<dbReference type="PANTHER" id="PTHR23028:SF53">
    <property type="entry name" value="ACYL_TRANSF_3 DOMAIN-CONTAINING PROTEIN"/>
    <property type="match status" value="1"/>
</dbReference>
<dbReference type="InterPro" id="IPR050879">
    <property type="entry name" value="Acyltransferase_3"/>
</dbReference>
<evidence type="ECO:0000256" key="1">
    <source>
        <dbReference type="SAM" id="Phobius"/>
    </source>
</evidence>
<keyword evidence="1" id="KW-0472">Membrane</keyword>
<proteinExistence type="predicted"/>
<gene>
    <name evidence="3" type="primary">nodX_3</name>
    <name evidence="3" type="ORF">LYSCAS_21970</name>
</gene>
<keyword evidence="1" id="KW-1133">Transmembrane helix</keyword>
<feature type="transmembrane region" description="Helical" evidence="1">
    <location>
        <begin position="87"/>
        <end position="111"/>
    </location>
</feature>
<dbReference type="InterPro" id="IPR002656">
    <property type="entry name" value="Acyl_transf_3_dom"/>
</dbReference>
<feature type="transmembrane region" description="Helical" evidence="1">
    <location>
        <begin position="186"/>
        <end position="204"/>
    </location>
</feature>
<keyword evidence="1" id="KW-0812">Transmembrane</keyword>
<feature type="transmembrane region" description="Helical" evidence="1">
    <location>
        <begin position="315"/>
        <end position="336"/>
    </location>
</feature>
<organism evidence="3 4">
    <name type="scientific">Noviluteimonas caseinilytica</name>
    <dbReference type="NCBI Taxonomy" id="2675101"/>
    <lineage>
        <taxon>Bacteria</taxon>
        <taxon>Pseudomonadati</taxon>
        <taxon>Pseudomonadota</taxon>
        <taxon>Gammaproteobacteria</taxon>
        <taxon>Lysobacterales</taxon>
        <taxon>Lysobacteraceae</taxon>
        <taxon>Noviluteimonas</taxon>
    </lineage>
</organism>
<dbReference type="EMBL" id="AP024545">
    <property type="protein sequence ID" value="BCT93173.1"/>
    <property type="molecule type" value="Genomic_DNA"/>
</dbReference>
<reference evidence="3 4" key="1">
    <citation type="submission" date="2021-03" db="EMBL/GenBank/DDBJ databases">
        <title>Complete Genome Sequences of Two Lysobacter Strains Isolated from Sea Water (Lysobacter caseinilyticus) and Soil (Lysobacter helvus) in South Korea.</title>
        <authorList>
            <person name="Watanabe Y."/>
            <person name="Arakawa K."/>
        </authorList>
    </citation>
    <scope>NUCLEOTIDE SEQUENCE [LARGE SCALE GENOMIC DNA]</scope>
    <source>
        <strain evidence="3 4">KVB24</strain>
    </source>
</reference>
<dbReference type="PANTHER" id="PTHR23028">
    <property type="entry name" value="ACETYLTRANSFERASE"/>
    <property type="match status" value="1"/>
</dbReference>
<keyword evidence="3" id="KW-0012">Acyltransferase</keyword>
<feature type="domain" description="Acyltransferase 3" evidence="2">
    <location>
        <begin position="15"/>
        <end position="333"/>
    </location>
</feature>
<name>A0ABM7Q7D5_9GAMM</name>
<feature type="transmembrane region" description="Helical" evidence="1">
    <location>
        <begin position="57"/>
        <end position="75"/>
    </location>
</feature>
<evidence type="ECO:0000313" key="3">
    <source>
        <dbReference type="EMBL" id="BCT93173.1"/>
    </source>
</evidence>
<protein>
    <submittedName>
        <fullName evidence="3">Acyltransferase</fullName>
    </submittedName>
</protein>
<keyword evidence="3" id="KW-0808">Transferase</keyword>
<feature type="transmembrane region" description="Helical" evidence="1">
    <location>
        <begin position="210"/>
        <end position="229"/>
    </location>
</feature>
<evidence type="ECO:0000313" key="4">
    <source>
        <dbReference type="Proteomes" id="UP000681317"/>
    </source>
</evidence>
<accession>A0ABM7Q7D5</accession>